<keyword evidence="1" id="KW-0812">Transmembrane</keyword>
<dbReference type="InterPro" id="IPR058457">
    <property type="entry name" value="DUF8144"/>
</dbReference>
<name>A0A4D6HT97_9EURY</name>
<organism evidence="3 4">
    <name type="scientific">Natronorubrum bangense</name>
    <dbReference type="NCBI Taxonomy" id="61858"/>
    <lineage>
        <taxon>Archaea</taxon>
        <taxon>Methanobacteriati</taxon>
        <taxon>Methanobacteriota</taxon>
        <taxon>Stenosarchaea group</taxon>
        <taxon>Halobacteria</taxon>
        <taxon>Halobacteriales</taxon>
        <taxon>Natrialbaceae</taxon>
        <taxon>Natronorubrum</taxon>
    </lineage>
</organism>
<feature type="transmembrane region" description="Helical" evidence="1">
    <location>
        <begin position="47"/>
        <end position="66"/>
    </location>
</feature>
<feature type="transmembrane region" description="Helical" evidence="1">
    <location>
        <begin position="20"/>
        <end position="41"/>
    </location>
</feature>
<keyword evidence="3" id="KW-0614">Plasmid</keyword>
<proteinExistence type="predicted"/>
<keyword evidence="1" id="KW-1133">Transmembrane helix</keyword>
<dbReference type="EMBL" id="CP031306">
    <property type="protein sequence ID" value="QCC56506.1"/>
    <property type="molecule type" value="Genomic_DNA"/>
</dbReference>
<keyword evidence="1" id="KW-0472">Membrane</keyword>
<sequence length="68" mass="7441">MDISVFMPERIEFEEWQAGVLMTIGAVLVGAIFAIIFVGMFGTFGAYLGFAGGFVATFLFLSFVLYGR</sequence>
<reference evidence="3 4" key="1">
    <citation type="journal article" date="2019" name="Nat. Commun.">
        <title>A new type of DNA phosphorothioation-based antiviral system in archaea.</title>
        <authorList>
            <person name="Xiong L."/>
            <person name="Liu S."/>
            <person name="Chen S."/>
            <person name="Xiao Y."/>
            <person name="Zhu B."/>
            <person name="Gao Y."/>
            <person name="Zhang Y."/>
            <person name="Chen B."/>
            <person name="Luo J."/>
            <person name="Deng Z."/>
            <person name="Chen X."/>
            <person name="Wang L."/>
            <person name="Chen S."/>
        </authorList>
    </citation>
    <scope>NUCLEOTIDE SEQUENCE [LARGE SCALE GENOMIC DNA]</scope>
    <source>
        <strain evidence="3 4">JCM 10635</strain>
        <plasmid evidence="3 4">unnamed1</plasmid>
    </source>
</reference>
<accession>A0A4D6HT97</accession>
<gene>
    <name evidence="3" type="ORF">DV706_18550</name>
</gene>
<dbReference type="Proteomes" id="UP000296822">
    <property type="component" value="Plasmid unnamed1"/>
</dbReference>
<dbReference type="KEGG" id="nbg:DV706_18550"/>
<evidence type="ECO:0000256" key="1">
    <source>
        <dbReference type="SAM" id="Phobius"/>
    </source>
</evidence>
<evidence type="ECO:0000313" key="3">
    <source>
        <dbReference type="EMBL" id="QCC56506.1"/>
    </source>
</evidence>
<evidence type="ECO:0000259" key="2">
    <source>
        <dbReference type="Pfam" id="PF26469"/>
    </source>
</evidence>
<geneLocation type="plasmid" evidence="3">
    <name>unnamed1</name>
</geneLocation>
<dbReference type="Pfam" id="PF26469">
    <property type="entry name" value="DUF8144"/>
    <property type="match status" value="1"/>
</dbReference>
<protein>
    <recommendedName>
        <fullName evidence="2">DUF8144 domain-containing protein</fullName>
    </recommendedName>
</protein>
<evidence type="ECO:0000313" key="4">
    <source>
        <dbReference type="Proteomes" id="UP000296822"/>
    </source>
</evidence>
<feature type="domain" description="DUF8144" evidence="2">
    <location>
        <begin position="13"/>
        <end position="68"/>
    </location>
</feature>
<dbReference type="AlphaFoldDB" id="A0A4D6HT97"/>